<dbReference type="InterPro" id="IPR038571">
    <property type="entry name" value="CO_DH/Ac-CoA_synth_bsu_3_sf"/>
</dbReference>
<dbReference type="InterPro" id="IPR045822">
    <property type="entry name" value="ACS_CODH_B_C"/>
</dbReference>
<keyword evidence="4 10" id="KW-0808">Transferase</keyword>
<evidence type="ECO:0000259" key="9">
    <source>
        <dbReference type="Pfam" id="PF19436"/>
    </source>
</evidence>
<gene>
    <name evidence="10" type="ordered locus">Desku_1491</name>
</gene>
<dbReference type="NCBIfam" id="NF007078">
    <property type="entry name" value="PRK09529.1"/>
    <property type="match status" value="1"/>
</dbReference>
<dbReference type="GO" id="GO:0043885">
    <property type="term" value="F:anaerobic carbon-monoxide dehydrogenase activity"/>
    <property type="evidence" value="ECO:0007669"/>
    <property type="project" value="InterPro"/>
</dbReference>
<dbReference type="AlphaFoldDB" id="A0AAU8P9G5"/>
<evidence type="ECO:0000256" key="7">
    <source>
        <dbReference type="ARBA" id="ARBA00023014"/>
    </source>
</evidence>
<dbReference type="InterPro" id="IPR011254">
    <property type="entry name" value="Prismane-like_sf"/>
</dbReference>
<dbReference type="Gene3D" id="3.40.970.20">
    <property type="entry name" value="Carbon monoxide dehydrogenase alpha subunit. Chain D, domain 4"/>
    <property type="match status" value="1"/>
</dbReference>
<dbReference type="InterPro" id="IPR041350">
    <property type="entry name" value="CODH_A_N"/>
</dbReference>
<name>A0AAU8P9G5_DESK7</name>
<evidence type="ECO:0000256" key="3">
    <source>
        <dbReference type="ARBA" id="ARBA00022596"/>
    </source>
</evidence>
<dbReference type="RefSeq" id="WP_013822589.1">
    <property type="nucleotide sequence ID" value="NC_015573.1"/>
</dbReference>
<dbReference type="SUPFAM" id="SSF56821">
    <property type="entry name" value="Prismane protein-like"/>
    <property type="match status" value="1"/>
</dbReference>
<dbReference type="PANTHER" id="PTHR42281">
    <property type="match status" value="1"/>
</dbReference>
<dbReference type="NCBIfam" id="TIGR00316">
    <property type="entry name" value="cdhC"/>
    <property type="match status" value="1"/>
</dbReference>
<keyword evidence="7" id="KW-0411">Iron-sulfur</keyword>
<dbReference type="KEGG" id="dku:Desku_1491"/>
<organism evidence="10 11">
    <name type="scientific">Desulfofundulus kuznetsovii (strain DSM 6115 / VKM B-1805 / 17)</name>
    <name type="common">Desulfotomaculum kuznetsovii</name>
    <dbReference type="NCBI Taxonomy" id="760568"/>
    <lineage>
        <taxon>Bacteria</taxon>
        <taxon>Bacillati</taxon>
        <taxon>Bacillota</taxon>
        <taxon>Clostridia</taxon>
        <taxon>Eubacteriales</taxon>
        <taxon>Peptococcaceae</taxon>
        <taxon>Desulfofundulus</taxon>
    </lineage>
</organism>
<protein>
    <recommendedName>
        <fullName evidence="1">CO-methylating acetyl-CoA synthase</fullName>
        <ecNumber evidence="1">2.3.1.169</ecNumber>
    </recommendedName>
</protein>
<dbReference type="GO" id="GO:0006084">
    <property type="term" value="P:acetyl-CoA metabolic process"/>
    <property type="evidence" value="ECO:0007669"/>
    <property type="project" value="InterPro"/>
</dbReference>
<dbReference type="EC" id="2.3.1.169" evidence="1"/>
<dbReference type="Pfam" id="PF19436">
    <property type="entry name" value="ACS_CODH_B_C"/>
    <property type="match status" value="1"/>
</dbReference>
<evidence type="ECO:0000256" key="6">
    <source>
        <dbReference type="ARBA" id="ARBA00023004"/>
    </source>
</evidence>
<dbReference type="PANTHER" id="PTHR42281:SF1">
    <property type="entry name" value="ACETYL-COA DECARBONYLASE_SYNTHASE COMPLEX SUBUNIT BETA 1"/>
    <property type="match status" value="1"/>
</dbReference>
<dbReference type="Gene3D" id="3.40.50.2030">
    <property type="match status" value="1"/>
</dbReference>
<keyword evidence="2" id="KW-0004">4Fe-4S</keyword>
<keyword evidence="6" id="KW-0408">Iron</keyword>
<evidence type="ECO:0000259" key="8">
    <source>
        <dbReference type="Pfam" id="PF18537"/>
    </source>
</evidence>
<evidence type="ECO:0000313" key="11">
    <source>
        <dbReference type="Proteomes" id="UP000009229"/>
    </source>
</evidence>
<dbReference type="CDD" id="cd01917">
    <property type="entry name" value="ACS_2"/>
    <property type="match status" value="1"/>
</dbReference>
<dbReference type="GO" id="GO:0043884">
    <property type="term" value="F:CO-methylating acetyl-CoA synthase activity"/>
    <property type="evidence" value="ECO:0007669"/>
    <property type="project" value="UniProtKB-EC"/>
</dbReference>
<keyword evidence="3" id="KW-0533">Nickel</keyword>
<dbReference type="GO" id="GO:0051539">
    <property type="term" value="F:4 iron, 4 sulfur cluster binding"/>
    <property type="evidence" value="ECO:0007669"/>
    <property type="project" value="UniProtKB-KW"/>
</dbReference>
<keyword evidence="10" id="KW-0012">Acyltransferase</keyword>
<sequence>MPEQINFDQIFEGAIEPGKEPKRLFKETYEGTITALSYAEILLNQAIRTYGADHPVGYPDTAYYLPVIRCLSGEEVKTLGDMVPILNRVRAQVREDFRDFTNARLAGEATWYAADIIEAIRYLQYSPENPLHVPPWTGFIGDPVVRQYGTKMVDWTIPGEVLILGRARDPKELARVVNKLMGMGFMLFLCDEVIEQLLEEGVKLGVDLIAYPLGNFTQVVHCANYALRAGMMFGGIKPGLRDAQRDYQRRRIRAFVLYLGEHDMVKTAACMGAINIGIPIITDQPLPEDKQIKDWFIYEPDLEKAIQLGMELREIKITSIEIDAPITVGPAFEGESIRKKDMYVEFGGTRTPSFELVRMAGPDEVEDGKVEVIGPDIDTVQPGSAMPLGIIVDVYGRKMQEDFEPVLERRIHYFTNYGEGLWHVAQRDIMWVRISNGAFAKGFRLKHLGNILYAKFKSEFAAVVDRVQVTIYTDEQKVLEMRELARQYYKKRDDRLKELKDETVDTFYSCTLCQSFAPTHVCIVPPERTGLCGAVSWLDAKASYEINPHGPNQPIKLEGLIDPVKGQWKSVNEFVHANSQRTIEAVNFYTIMEYPMTSCGCFECILAMVPECNGFMVVNREHGGMTPSGMTFSTMAGTIGGGAQMPGFMGISKSYLASRKFVPADGGLARVVWMPKALKDQLRPQLEEAAEAAGLGRDFVDKIADETVGTSGEEILPFLEEKGHPALSLPPLL</sequence>
<dbReference type="NCBIfam" id="NF003379">
    <property type="entry name" value="PRK04456.1"/>
    <property type="match status" value="1"/>
</dbReference>
<dbReference type="Gene3D" id="1.10.8.190">
    <property type="entry name" value="Carbon monoxide dehydrogenase alpha subunit. Chain M, domain 1"/>
    <property type="match status" value="1"/>
</dbReference>
<dbReference type="InterPro" id="IPR016099">
    <property type="entry name" value="Prismane-like_a/b-sand"/>
</dbReference>
<feature type="domain" description="Carbon monoxide dehydrogenase subunit alpha ,N-terminal" evidence="8">
    <location>
        <begin position="40"/>
        <end position="123"/>
    </location>
</feature>
<dbReference type="Pfam" id="PF03598">
    <property type="entry name" value="CdhC"/>
    <property type="match status" value="1"/>
</dbReference>
<dbReference type="Gene3D" id="3.40.1470.10">
    <property type="entry name" value="Bifunctional carbon monoxide dehydrogenase/acetyl-coa synthase(codh/acs), Chain M, domain 5"/>
    <property type="match status" value="1"/>
</dbReference>
<feature type="domain" description="CO dehydrogenase/acetyl-CoA synthase complex beta subunit C-terminal" evidence="9">
    <location>
        <begin position="489"/>
        <end position="733"/>
    </location>
</feature>
<dbReference type="NCBIfam" id="NF040764">
    <property type="entry name" value="CODH_ACS_al_bet"/>
    <property type="match status" value="1"/>
</dbReference>
<dbReference type="Proteomes" id="UP000009229">
    <property type="component" value="Chromosome"/>
</dbReference>
<evidence type="ECO:0000313" key="10">
    <source>
        <dbReference type="EMBL" id="AEG15074.1"/>
    </source>
</evidence>
<proteinExistence type="predicted"/>
<dbReference type="Gene3D" id="3.30.1650.10">
    <property type="entry name" value="Bifunctional carbon monoxide dehydrogenase/acetyl-coa synthase(codh/acs), Chain M, domain 3"/>
    <property type="match status" value="1"/>
</dbReference>
<dbReference type="GO" id="GO:0046872">
    <property type="term" value="F:metal ion binding"/>
    <property type="evidence" value="ECO:0007669"/>
    <property type="project" value="UniProtKB-KW"/>
</dbReference>
<evidence type="ECO:0000256" key="5">
    <source>
        <dbReference type="ARBA" id="ARBA00022723"/>
    </source>
</evidence>
<dbReference type="EMBL" id="CP002770">
    <property type="protein sequence ID" value="AEG15074.1"/>
    <property type="molecule type" value="Genomic_DNA"/>
</dbReference>
<dbReference type="InterPro" id="IPR004461">
    <property type="entry name" value="CO_DH/Ac-CoA_synth_bsu"/>
</dbReference>
<reference evidence="11" key="1">
    <citation type="submission" date="2011-05" db="EMBL/GenBank/DDBJ databases">
        <title>Complete sequence of Desulfotomaculum kuznetsovii DSM 6115.</title>
        <authorList>
            <person name="Lucas S."/>
            <person name="Han J."/>
            <person name="Lapidus A."/>
            <person name="Cheng J.-F."/>
            <person name="Goodwin L."/>
            <person name="Pitluck S."/>
            <person name="Peters L."/>
            <person name="Mikhailova N."/>
            <person name="Lu M."/>
            <person name="Saunders E."/>
            <person name="Han C."/>
            <person name="Tapia R."/>
            <person name="Land M."/>
            <person name="Hauser L."/>
            <person name="Kyrpides N."/>
            <person name="Ivanova N."/>
            <person name="Pagani I."/>
            <person name="Nazina T."/>
            <person name="Ivanova A."/>
            <person name="Parshina S."/>
            <person name="Kuever J."/>
            <person name="Muyzer G."/>
            <person name="Plugge C."/>
            <person name="Stams A."/>
            <person name="Woyke T."/>
        </authorList>
    </citation>
    <scope>NUCLEOTIDE SEQUENCE [LARGE SCALE GENOMIC DNA]</scope>
    <source>
        <strain evidence="11">DSM 6115 / VKM B-1805 / 17</strain>
    </source>
</reference>
<keyword evidence="11" id="KW-1185">Reference proteome</keyword>
<evidence type="ECO:0000256" key="1">
    <source>
        <dbReference type="ARBA" id="ARBA00012244"/>
    </source>
</evidence>
<keyword evidence="5" id="KW-0479">Metal-binding</keyword>
<accession>A0AAU8P9G5</accession>
<evidence type="ECO:0000256" key="2">
    <source>
        <dbReference type="ARBA" id="ARBA00022485"/>
    </source>
</evidence>
<evidence type="ECO:0000256" key="4">
    <source>
        <dbReference type="ARBA" id="ARBA00022679"/>
    </source>
</evidence>
<dbReference type="Pfam" id="PF18537">
    <property type="entry name" value="CODH_A_N"/>
    <property type="match status" value="1"/>
</dbReference>